<dbReference type="SUPFAM" id="SSF53448">
    <property type="entry name" value="Nucleotide-diphospho-sugar transferases"/>
    <property type="match status" value="1"/>
</dbReference>
<dbReference type="Gene3D" id="2.160.10.10">
    <property type="entry name" value="Hexapeptide repeat proteins"/>
    <property type="match status" value="1"/>
</dbReference>
<organism evidence="6">
    <name type="scientific">Angiostrongylus costaricensis</name>
    <name type="common">Nematode worm</name>
    <dbReference type="NCBI Taxonomy" id="334426"/>
    <lineage>
        <taxon>Eukaryota</taxon>
        <taxon>Metazoa</taxon>
        <taxon>Ecdysozoa</taxon>
        <taxon>Nematoda</taxon>
        <taxon>Chromadorea</taxon>
        <taxon>Rhabditida</taxon>
        <taxon>Rhabditina</taxon>
        <taxon>Rhabditomorpha</taxon>
        <taxon>Strongyloidea</taxon>
        <taxon>Metastrongylidae</taxon>
        <taxon>Angiostrongylus</taxon>
    </lineage>
</organism>
<dbReference type="Proteomes" id="UP000267027">
    <property type="component" value="Unassembled WGS sequence"/>
</dbReference>
<feature type="transmembrane region" description="Helical" evidence="2">
    <location>
        <begin position="30"/>
        <end position="52"/>
    </location>
</feature>
<protein>
    <submittedName>
        <fullName evidence="6">W2 domain-containing protein</fullName>
    </submittedName>
</protein>
<keyword evidence="2" id="KW-0812">Transmembrane</keyword>
<evidence type="ECO:0000259" key="3">
    <source>
        <dbReference type="PROSITE" id="PS51363"/>
    </source>
</evidence>
<dbReference type="InterPro" id="IPR003307">
    <property type="entry name" value="W2_domain"/>
</dbReference>
<dbReference type="AlphaFoldDB" id="A0A158PHX6"/>
<dbReference type="EMBL" id="UYYA01003985">
    <property type="protein sequence ID" value="VDM58464.1"/>
    <property type="molecule type" value="Genomic_DNA"/>
</dbReference>
<feature type="region of interest" description="Disordered" evidence="1">
    <location>
        <begin position="335"/>
        <end position="354"/>
    </location>
</feature>
<dbReference type="Gene3D" id="3.90.550.10">
    <property type="entry name" value="Spore Coat Polysaccharide Biosynthesis Protein SpsA, Chain A"/>
    <property type="match status" value="1"/>
</dbReference>
<gene>
    <name evidence="4" type="ORF">ACOC_LOCUS6879</name>
</gene>
<dbReference type="InterPro" id="IPR056729">
    <property type="entry name" value="GMPPB_C"/>
</dbReference>
<evidence type="ECO:0000313" key="5">
    <source>
        <dbReference type="Proteomes" id="UP000267027"/>
    </source>
</evidence>
<keyword evidence="5" id="KW-1185">Reference proteome</keyword>
<reference evidence="4 5" key="2">
    <citation type="submission" date="2018-11" db="EMBL/GenBank/DDBJ databases">
        <authorList>
            <consortium name="Pathogen Informatics"/>
        </authorList>
    </citation>
    <scope>NUCLEOTIDE SEQUENCE [LARGE SCALE GENOMIC DNA]</scope>
    <source>
        <strain evidence="4 5">Costa Rica</strain>
    </source>
</reference>
<dbReference type="OrthoDB" id="424572at2759"/>
<reference evidence="6" key="1">
    <citation type="submission" date="2016-04" db="UniProtKB">
        <authorList>
            <consortium name="WormBaseParasite"/>
        </authorList>
    </citation>
    <scope>IDENTIFICATION</scope>
</reference>
<evidence type="ECO:0000256" key="1">
    <source>
        <dbReference type="SAM" id="MobiDB-lite"/>
    </source>
</evidence>
<evidence type="ECO:0000313" key="4">
    <source>
        <dbReference type="EMBL" id="VDM58464.1"/>
    </source>
</evidence>
<dbReference type="CDD" id="cd11558">
    <property type="entry name" value="W2_eIF2B_epsilon"/>
    <property type="match status" value="1"/>
</dbReference>
<dbReference type="SUPFAM" id="SSF51161">
    <property type="entry name" value="Trimeric LpxA-like enzymes"/>
    <property type="match status" value="1"/>
</dbReference>
<dbReference type="GO" id="GO:0005085">
    <property type="term" value="F:guanyl-nucleotide exchange factor activity"/>
    <property type="evidence" value="ECO:0007669"/>
    <property type="project" value="InterPro"/>
</dbReference>
<dbReference type="InterPro" id="IPR029044">
    <property type="entry name" value="Nucleotide-diphossugar_trans"/>
</dbReference>
<feature type="compositionally biased region" description="Acidic residues" evidence="1">
    <location>
        <begin position="339"/>
        <end position="353"/>
    </location>
</feature>
<sequence length="497" mass="56012">MSHKKEQKKDNDPLSCVIVADSYDARFAPLLATVGLWCLQTICNVPLIYYTLSWIMRTEIRKVLLVVSKKNSDLLKKVERERRIENKNNVMTLIFSDLKTAENAVIGIETSSKKLRIYHRKEDPAQLDIDKFSSHCLGFSALSGNVYVAVSEQEFGRLLPAGSVPKRAFNTTFGLRCKIDDTVTTNCATIGNDTHIGPNSLLVNCIIGEKCVIGADCRIVDAVLGNGVHIPDGTNLQKQSVISSEVFYPPDFDIPPNSVVCAEPPNEDFEEMIKYKLVEGCVWLSYIFQYKYGCSLYLGDDLFVDDLNSESVHIWSFANGGSFWCLNERCDSGNGSMSEENDIENGTESEGGDPAELNATAQFYEEVAESMERIQGFTFSNQQMHNLILEINSSKLAYNISMEDVAKYVFFAFLGLPGNDSWIKLKEDDFERLSCELPSIVTFENFDKNIVHYRRLKERAGLTICKEMLDVFIARELSKVVLNLFSKREQIHTEADL</sequence>
<dbReference type="WBParaSite" id="ACOC_0000687801-mRNA-1">
    <property type="protein sequence ID" value="ACOC_0000687801-mRNA-1"/>
    <property type="gene ID" value="ACOC_0000687801"/>
</dbReference>
<feature type="domain" description="W2" evidence="3">
    <location>
        <begin position="357"/>
        <end position="497"/>
    </location>
</feature>
<accession>A0A158PHX6</accession>
<keyword evidence="2" id="KW-1133">Transmembrane helix</keyword>
<evidence type="ECO:0000256" key="2">
    <source>
        <dbReference type="SAM" id="Phobius"/>
    </source>
</evidence>
<dbReference type="InterPro" id="IPR051956">
    <property type="entry name" value="eIF2B_epsilon"/>
</dbReference>
<dbReference type="STRING" id="334426.A0A158PHX6"/>
<dbReference type="GO" id="GO:0003743">
    <property type="term" value="F:translation initiation factor activity"/>
    <property type="evidence" value="ECO:0007669"/>
    <property type="project" value="TreeGrafter"/>
</dbReference>
<dbReference type="PANTHER" id="PTHR45887">
    <property type="entry name" value="TRANSLATION INITIATION FACTOR EIF-2B SUBUNIT EPSILON"/>
    <property type="match status" value="1"/>
</dbReference>
<dbReference type="GO" id="GO:0031369">
    <property type="term" value="F:translation initiation factor binding"/>
    <property type="evidence" value="ECO:0007669"/>
    <property type="project" value="InterPro"/>
</dbReference>
<dbReference type="PANTHER" id="PTHR45887:SF1">
    <property type="entry name" value="TRANSLATION INITIATION FACTOR EIF-2B SUBUNIT EPSILON"/>
    <property type="match status" value="1"/>
</dbReference>
<dbReference type="InterPro" id="IPR011004">
    <property type="entry name" value="Trimer_LpxA-like_sf"/>
</dbReference>
<dbReference type="InterPro" id="IPR044123">
    <property type="entry name" value="W2_eIF2B_epsilon"/>
</dbReference>
<dbReference type="PROSITE" id="PS51363">
    <property type="entry name" value="W2"/>
    <property type="match status" value="1"/>
</dbReference>
<dbReference type="GO" id="GO:0005851">
    <property type="term" value="C:eukaryotic translation initiation factor 2B complex"/>
    <property type="evidence" value="ECO:0007669"/>
    <property type="project" value="TreeGrafter"/>
</dbReference>
<keyword evidence="2" id="KW-0472">Membrane</keyword>
<name>A0A158PHX6_ANGCS</name>
<proteinExistence type="predicted"/>
<dbReference type="Gene3D" id="1.25.40.180">
    <property type="match status" value="1"/>
</dbReference>
<dbReference type="Pfam" id="PF25087">
    <property type="entry name" value="GMPPB_C"/>
    <property type="match status" value="1"/>
</dbReference>
<evidence type="ECO:0000313" key="6">
    <source>
        <dbReference type="WBParaSite" id="ACOC_0000687801-mRNA-1"/>
    </source>
</evidence>